<name>A0A369TPG5_9RHOB</name>
<reference evidence="1 2" key="1">
    <citation type="submission" date="2018-07" db="EMBL/GenBank/DDBJ databases">
        <title>Thalassococcus profundi sp. nov., a marine bacterium isolated from deep seawater of Okinawa Trough.</title>
        <authorList>
            <person name="Yu M."/>
        </authorList>
    </citation>
    <scope>NUCLEOTIDE SEQUENCE [LARGE SCALE GENOMIC DNA]</scope>
    <source>
        <strain evidence="1 2">WRAS1</strain>
    </source>
</reference>
<dbReference type="EMBL" id="QPMK01000008">
    <property type="protein sequence ID" value="RDD66017.1"/>
    <property type="molecule type" value="Genomic_DNA"/>
</dbReference>
<sequence length="242" mass="27609">MNKAVSAYLIATHGRREVTEDHPAVRQQVANIRIFVRKVQSRTEEQEGGKTNYYFDYARKVRGLSSLPKLERALTRVSEGHFLIMDGLSRLWRACPNREARDRLLADLELYSSKLFGVRQISPLSDLTRETIDLLMSGALNPRFQLAPREVKRPHIVRQLQTASASVVSKKVRRSAADAKAHELHRIRDELQAGTDRVTNKMIADRANEQGLRTTRGGHWRPDTVARQLKRLSADPHSEDDI</sequence>
<dbReference type="AlphaFoldDB" id="A0A369TPG5"/>
<dbReference type="OrthoDB" id="7867505at2"/>
<evidence type="ECO:0008006" key="3">
    <source>
        <dbReference type="Google" id="ProtNLM"/>
    </source>
</evidence>
<evidence type="ECO:0000313" key="2">
    <source>
        <dbReference type="Proteomes" id="UP000253977"/>
    </source>
</evidence>
<dbReference type="Proteomes" id="UP000253977">
    <property type="component" value="Unassembled WGS sequence"/>
</dbReference>
<keyword evidence="2" id="KW-1185">Reference proteome</keyword>
<proteinExistence type="predicted"/>
<accession>A0A369TPG5</accession>
<organism evidence="1 2">
    <name type="scientific">Thalassococcus profundi</name>
    <dbReference type="NCBI Taxonomy" id="2282382"/>
    <lineage>
        <taxon>Bacteria</taxon>
        <taxon>Pseudomonadati</taxon>
        <taxon>Pseudomonadota</taxon>
        <taxon>Alphaproteobacteria</taxon>
        <taxon>Rhodobacterales</taxon>
        <taxon>Roseobacteraceae</taxon>
        <taxon>Thalassococcus</taxon>
    </lineage>
</organism>
<comment type="caution">
    <text evidence="1">The sequence shown here is derived from an EMBL/GenBank/DDBJ whole genome shotgun (WGS) entry which is preliminary data.</text>
</comment>
<dbReference type="RefSeq" id="WP_114511292.1">
    <property type="nucleotide sequence ID" value="NZ_QPMK01000008.1"/>
</dbReference>
<protein>
    <recommendedName>
        <fullName evidence="3">Resolvase</fullName>
    </recommendedName>
</protein>
<gene>
    <name evidence="1" type="ORF">DU478_12480</name>
</gene>
<evidence type="ECO:0000313" key="1">
    <source>
        <dbReference type="EMBL" id="RDD66017.1"/>
    </source>
</evidence>